<dbReference type="GO" id="GO:0003756">
    <property type="term" value="F:protein disulfide isomerase activity"/>
    <property type="evidence" value="ECO:0007669"/>
    <property type="project" value="UniProtKB-EC"/>
</dbReference>
<dbReference type="PRINTS" id="PR00421">
    <property type="entry name" value="THIOREDOXIN"/>
</dbReference>
<dbReference type="Pfam" id="PF00085">
    <property type="entry name" value="Thioredoxin"/>
    <property type="match status" value="2"/>
</dbReference>
<comment type="subcellular location">
    <subcellularLocation>
        <location evidence="2">Endoplasmic reticulum lumen</location>
    </subcellularLocation>
</comment>
<dbReference type="GO" id="GO:0034976">
    <property type="term" value="P:response to endoplasmic reticulum stress"/>
    <property type="evidence" value="ECO:0007669"/>
    <property type="project" value="TreeGrafter"/>
</dbReference>
<sequence>MAMGLLVILFGLLSVAFAEAEFTEENHVAVLTKDNFESACNSYKFCLVEFYAPWCGHCKALKPEYEKAAEILKTEAPDVLLAKVDATVETDLAQEHGVTGYPTLKFLKNGEWVDYSGGRKADGIVTWVKRKTQPSLQEITTLADFDSFINSSDVVIVGFLKDKASDARAHLEKTADVLDKYPFALVSSQEIFDKYGVEKDIQVAVFKSFDDGRSHYEGELDSEKIADFVRRESIPLVVDFSQESAGNVFGSSIRIHVVAFAQKSIDYDKIKAGLMPVARTFKGKAHFLIIDTDLEDHHRILDFFGMSKTDVPSYRIINLSDDMVKYKPDTSDFSEPSMTSFIKEVLEGTRKPFLMSQEIPPESNEPVRVLVGKNYNEVTQDESKAVFVELYAPWCGHCQQLAPIWTQLGETYKDKDDIIIAKMDATANEAEGLRVNSFPTLKYYPKGSKTAIDYSGERTLEALKKFVDSEGKVSAEDIPPKDEPKDEL</sequence>
<name>A0A8J4WT84_9TREM</name>
<dbReference type="EC" id="5.3.4.1" evidence="4 13"/>
<evidence type="ECO:0000256" key="5">
    <source>
        <dbReference type="ARBA" id="ARBA00022729"/>
    </source>
</evidence>
<proteinExistence type="inferred from homology"/>
<dbReference type="PROSITE" id="PS51352">
    <property type="entry name" value="THIOREDOXIN_2"/>
    <property type="match status" value="2"/>
</dbReference>
<keyword evidence="17" id="KW-1185">Reference proteome</keyword>
<reference evidence="16" key="1">
    <citation type="submission" date="2019-05" db="EMBL/GenBank/DDBJ databases">
        <title>Annotation for the trematode Paragonimus heterotremus.</title>
        <authorList>
            <person name="Choi Y.-J."/>
        </authorList>
    </citation>
    <scope>NUCLEOTIDE SEQUENCE</scope>
    <source>
        <strain evidence="16">LC</strain>
    </source>
</reference>
<protein>
    <recommendedName>
        <fullName evidence="4 13">Protein disulfide-isomerase</fullName>
        <ecNumber evidence="4 13">5.3.4.1</ecNumber>
    </recommendedName>
</protein>
<keyword evidence="9 13" id="KW-0413">Isomerase</keyword>
<organism evidence="16 17">
    <name type="scientific">Paragonimus heterotremus</name>
    <dbReference type="NCBI Taxonomy" id="100268"/>
    <lineage>
        <taxon>Eukaryota</taxon>
        <taxon>Metazoa</taxon>
        <taxon>Spiralia</taxon>
        <taxon>Lophotrochozoa</taxon>
        <taxon>Platyhelminthes</taxon>
        <taxon>Trematoda</taxon>
        <taxon>Digenea</taxon>
        <taxon>Plagiorchiida</taxon>
        <taxon>Troglotremata</taxon>
        <taxon>Troglotrematidae</taxon>
        <taxon>Paragonimus</taxon>
    </lineage>
</organism>
<dbReference type="CDD" id="cd02961">
    <property type="entry name" value="PDI_a_family"/>
    <property type="match status" value="1"/>
</dbReference>
<dbReference type="PROSITE" id="PS00194">
    <property type="entry name" value="THIOREDOXIN_1"/>
    <property type="match status" value="2"/>
</dbReference>
<evidence type="ECO:0000259" key="15">
    <source>
        <dbReference type="PROSITE" id="PS51352"/>
    </source>
</evidence>
<keyword evidence="10 11" id="KW-0676">Redox-active center</keyword>
<dbReference type="GO" id="GO:0005788">
    <property type="term" value="C:endoplasmic reticulum lumen"/>
    <property type="evidence" value="ECO:0007669"/>
    <property type="project" value="UniProtKB-SubCell"/>
</dbReference>
<dbReference type="PANTHER" id="PTHR18929">
    <property type="entry name" value="PROTEIN DISULFIDE ISOMERASE"/>
    <property type="match status" value="1"/>
</dbReference>
<feature type="signal peptide" evidence="13">
    <location>
        <begin position="1"/>
        <end position="18"/>
    </location>
</feature>
<feature type="domain" description="Thioredoxin" evidence="15">
    <location>
        <begin position="8"/>
        <end position="133"/>
    </location>
</feature>
<dbReference type="OrthoDB" id="72053at2759"/>
<dbReference type="NCBIfam" id="TIGR01130">
    <property type="entry name" value="ER_PDI_fam"/>
    <property type="match status" value="1"/>
</dbReference>
<evidence type="ECO:0000256" key="12">
    <source>
        <dbReference type="RuleBase" id="RU004208"/>
    </source>
</evidence>
<dbReference type="AlphaFoldDB" id="A0A8J4WT84"/>
<dbReference type="SUPFAM" id="SSF52833">
    <property type="entry name" value="Thioredoxin-like"/>
    <property type="match status" value="4"/>
</dbReference>
<evidence type="ECO:0000256" key="11">
    <source>
        <dbReference type="PIRSR" id="PIRSR605792-51"/>
    </source>
</evidence>
<dbReference type="CDD" id="cd02981">
    <property type="entry name" value="PDI_b_family"/>
    <property type="match status" value="1"/>
</dbReference>
<gene>
    <name evidence="16" type="ORF">PHET_11753</name>
</gene>
<keyword evidence="5 13" id="KW-0732">Signal</keyword>
<dbReference type="Gene3D" id="3.40.30.10">
    <property type="entry name" value="Glutaredoxin"/>
    <property type="match status" value="4"/>
</dbReference>
<feature type="chain" id="PRO_5035337981" description="Protein disulfide-isomerase" evidence="13">
    <location>
        <begin position="19"/>
        <end position="488"/>
    </location>
</feature>
<dbReference type="NCBIfam" id="TIGR01126">
    <property type="entry name" value="pdi_dom"/>
    <property type="match status" value="1"/>
</dbReference>
<dbReference type="InterPro" id="IPR013766">
    <property type="entry name" value="Thioredoxin_domain"/>
</dbReference>
<accession>A0A8J4WT84</accession>
<evidence type="ECO:0000256" key="10">
    <source>
        <dbReference type="ARBA" id="ARBA00023284"/>
    </source>
</evidence>
<dbReference type="Proteomes" id="UP000748531">
    <property type="component" value="Unassembled WGS sequence"/>
</dbReference>
<evidence type="ECO:0000313" key="16">
    <source>
        <dbReference type="EMBL" id="KAF5395767.1"/>
    </source>
</evidence>
<evidence type="ECO:0000256" key="14">
    <source>
        <dbReference type="SAM" id="MobiDB-lite"/>
    </source>
</evidence>
<evidence type="ECO:0000256" key="7">
    <source>
        <dbReference type="ARBA" id="ARBA00022824"/>
    </source>
</evidence>
<feature type="disulfide bond" description="Redox-active" evidence="11">
    <location>
        <begin position="395"/>
        <end position="398"/>
    </location>
</feature>
<dbReference type="InterPro" id="IPR005788">
    <property type="entry name" value="PDI_thioredoxin-like_dom"/>
</dbReference>
<evidence type="ECO:0000256" key="8">
    <source>
        <dbReference type="ARBA" id="ARBA00023157"/>
    </source>
</evidence>
<evidence type="ECO:0000256" key="4">
    <source>
        <dbReference type="ARBA" id="ARBA00012723"/>
    </source>
</evidence>
<keyword evidence="6" id="KW-0677">Repeat</keyword>
<evidence type="ECO:0000256" key="9">
    <source>
        <dbReference type="ARBA" id="ARBA00023235"/>
    </source>
</evidence>
<dbReference type="CDD" id="cd02982">
    <property type="entry name" value="PDI_b'_family"/>
    <property type="match status" value="1"/>
</dbReference>
<keyword evidence="7" id="KW-0256">Endoplasmic reticulum</keyword>
<dbReference type="EMBL" id="LUCH01010503">
    <property type="protein sequence ID" value="KAF5395767.1"/>
    <property type="molecule type" value="Genomic_DNA"/>
</dbReference>
<dbReference type="InterPro" id="IPR036249">
    <property type="entry name" value="Thioredoxin-like_sf"/>
</dbReference>
<evidence type="ECO:0000256" key="3">
    <source>
        <dbReference type="ARBA" id="ARBA00006347"/>
    </source>
</evidence>
<comment type="caution">
    <text evidence="16">The sequence shown here is derived from an EMBL/GenBank/DDBJ whole genome shotgun (WGS) entry which is preliminary data.</text>
</comment>
<dbReference type="FunFam" id="3.40.30.10:FF:000027">
    <property type="entry name" value="protein disulfide-isomerase A2"/>
    <property type="match status" value="1"/>
</dbReference>
<feature type="disulfide bond" description="Redox-active" evidence="11">
    <location>
        <begin position="55"/>
        <end position="58"/>
    </location>
</feature>
<keyword evidence="8 11" id="KW-1015">Disulfide bond</keyword>
<evidence type="ECO:0000256" key="6">
    <source>
        <dbReference type="ARBA" id="ARBA00022737"/>
    </source>
</evidence>
<dbReference type="InterPro" id="IPR017937">
    <property type="entry name" value="Thioredoxin_CS"/>
</dbReference>
<comment type="similarity">
    <text evidence="3 12">Belongs to the protein disulfide isomerase family.</text>
</comment>
<dbReference type="InterPro" id="IPR005792">
    <property type="entry name" value="Prot_disulphide_isomerase"/>
</dbReference>
<dbReference type="FunFam" id="3.40.30.10:FF:000023">
    <property type="entry name" value="Protein disulfide-isomerase"/>
    <property type="match status" value="1"/>
</dbReference>
<dbReference type="GO" id="GO:0006457">
    <property type="term" value="P:protein folding"/>
    <property type="evidence" value="ECO:0007669"/>
    <property type="project" value="TreeGrafter"/>
</dbReference>
<evidence type="ECO:0000256" key="1">
    <source>
        <dbReference type="ARBA" id="ARBA00001182"/>
    </source>
</evidence>
<evidence type="ECO:0000256" key="2">
    <source>
        <dbReference type="ARBA" id="ARBA00004319"/>
    </source>
</evidence>
<feature type="region of interest" description="Disordered" evidence="14">
    <location>
        <begin position="469"/>
        <end position="488"/>
    </location>
</feature>
<dbReference type="FunFam" id="3.40.30.10:FF:000042">
    <property type="entry name" value="protein disulfide-isomerase A2"/>
    <property type="match status" value="1"/>
</dbReference>
<feature type="domain" description="Thioredoxin" evidence="15">
    <location>
        <begin position="345"/>
        <end position="472"/>
    </location>
</feature>
<evidence type="ECO:0000313" key="17">
    <source>
        <dbReference type="Proteomes" id="UP000748531"/>
    </source>
</evidence>
<comment type="catalytic activity">
    <reaction evidence="1 13">
        <text>Catalyzes the rearrangement of -S-S- bonds in proteins.</text>
        <dbReference type="EC" id="5.3.4.1"/>
    </reaction>
</comment>
<dbReference type="PANTHER" id="PTHR18929:SF240">
    <property type="entry name" value="PROTEIN DISULFIDE-ISOMERASE"/>
    <property type="match status" value="1"/>
</dbReference>
<dbReference type="CDD" id="cd02995">
    <property type="entry name" value="PDI_a_PDI_a'_C"/>
    <property type="match status" value="1"/>
</dbReference>
<dbReference type="Pfam" id="PF13848">
    <property type="entry name" value="Thioredoxin_6"/>
    <property type="match status" value="1"/>
</dbReference>
<evidence type="ECO:0000256" key="13">
    <source>
        <dbReference type="RuleBase" id="RU361130"/>
    </source>
</evidence>